<evidence type="ECO:0000313" key="1">
    <source>
        <dbReference type="EMBL" id="SOY69490.1"/>
    </source>
</evidence>
<organism evidence="1 2">
    <name type="scientific">Cupriavidus taiwanensis</name>
    <dbReference type="NCBI Taxonomy" id="164546"/>
    <lineage>
        <taxon>Bacteria</taxon>
        <taxon>Pseudomonadati</taxon>
        <taxon>Pseudomonadota</taxon>
        <taxon>Betaproteobacteria</taxon>
        <taxon>Burkholderiales</taxon>
        <taxon>Burkholderiaceae</taxon>
        <taxon>Cupriavidus</taxon>
    </lineage>
</organism>
<evidence type="ECO:0000313" key="2">
    <source>
        <dbReference type="Proteomes" id="UP000256297"/>
    </source>
</evidence>
<reference evidence="1 2" key="1">
    <citation type="submission" date="2018-01" db="EMBL/GenBank/DDBJ databases">
        <authorList>
            <person name="Clerissi C."/>
        </authorList>
    </citation>
    <scope>NUCLEOTIDE SEQUENCE [LARGE SCALE GENOMIC DNA]</scope>
    <source>
        <strain evidence="1">Cupriavidus taiwanensis STM 3521</strain>
    </source>
</reference>
<sequence>MAVAGRLVTGQNPASSEAGAEAVLGLLK</sequence>
<dbReference type="Proteomes" id="UP000256297">
    <property type="component" value="Chromosome CBM2589_a"/>
</dbReference>
<accession>A0A975XJP2</accession>
<gene>
    <name evidence="1" type="ORF">CBM2589_A90825</name>
</gene>
<name>A0A975XJP2_9BURK</name>
<protein>
    <submittedName>
        <fullName evidence="1">Uncharacterized protein</fullName>
    </submittedName>
</protein>
<comment type="caution">
    <text evidence="1">The sequence shown here is derived from an EMBL/GenBank/DDBJ whole genome shotgun (WGS) entry which is preliminary data.</text>
</comment>
<dbReference type="AlphaFoldDB" id="A0A975XJP2"/>
<proteinExistence type="predicted"/>
<dbReference type="EMBL" id="OFSP01000039">
    <property type="protein sequence ID" value="SOY69490.1"/>
    <property type="molecule type" value="Genomic_DNA"/>
</dbReference>